<evidence type="ECO:0000256" key="1">
    <source>
        <dbReference type="SAM" id="Phobius"/>
    </source>
</evidence>
<keyword evidence="1" id="KW-0812">Transmembrane</keyword>
<sequence length="140" mass="15088">MKPVCSRSDRLLEHLDRGVLLMAVGGVIFNGMEGSLAGMALTALAAAIYGLTRNRIANLDGFEGFESVAPRFAPPGVDLARFTLICQWLGSRQIFEGLLGDLVDPEIGATETTARRHIRSALWPALAGRLRDKIVSLLSP</sequence>
<keyword evidence="3" id="KW-1185">Reference proteome</keyword>
<gene>
    <name evidence="2" type="ORF">sS8_2538</name>
</gene>
<reference evidence="2 3" key="1">
    <citation type="submission" date="2016-12" db="EMBL/GenBank/DDBJ databases">
        <title>Genome sequencing of Methylocaldum marinum.</title>
        <authorList>
            <person name="Takeuchi M."/>
            <person name="Kamagata Y."/>
            <person name="Hiraoka S."/>
            <person name="Oshima K."/>
            <person name="Hattori M."/>
            <person name="Iwasaki W."/>
        </authorList>
    </citation>
    <scope>NUCLEOTIDE SEQUENCE [LARGE SCALE GENOMIC DNA]</scope>
    <source>
        <strain evidence="2 3">S8</strain>
    </source>
</reference>
<organism evidence="2 3">
    <name type="scientific">Methylocaldum marinum</name>
    <dbReference type="NCBI Taxonomy" id="1432792"/>
    <lineage>
        <taxon>Bacteria</taxon>
        <taxon>Pseudomonadati</taxon>
        <taxon>Pseudomonadota</taxon>
        <taxon>Gammaproteobacteria</taxon>
        <taxon>Methylococcales</taxon>
        <taxon>Methylococcaceae</taxon>
        <taxon>Methylocaldum</taxon>
    </lineage>
</organism>
<dbReference type="AlphaFoldDB" id="A0A250KS53"/>
<dbReference type="KEGG" id="mmai:sS8_2538"/>
<protein>
    <submittedName>
        <fullName evidence="2">Uncharacterized protein</fullName>
    </submittedName>
</protein>
<dbReference type="Proteomes" id="UP000266313">
    <property type="component" value="Chromosome"/>
</dbReference>
<keyword evidence="1" id="KW-1133">Transmembrane helix</keyword>
<evidence type="ECO:0000313" key="2">
    <source>
        <dbReference type="EMBL" id="BBA34490.1"/>
    </source>
</evidence>
<evidence type="ECO:0000313" key="3">
    <source>
        <dbReference type="Proteomes" id="UP000266313"/>
    </source>
</evidence>
<accession>A0A250KS53</accession>
<name>A0A250KS53_9GAMM</name>
<proteinExistence type="predicted"/>
<feature type="transmembrane region" description="Helical" evidence="1">
    <location>
        <begin position="20"/>
        <end position="49"/>
    </location>
</feature>
<dbReference type="EMBL" id="AP017928">
    <property type="protein sequence ID" value="BBA34490.1"/>
    <property type="molecule type" value="Genomic_DNA"/>
</dbReference>
<keyword evidence="1" id="KW-0472">Membrane</keyword>
<dbReference type="RefSeq" id="WP_119629884.1">
    <property type="nucleotide sequence ID" value="NZ_AP017928.1"/>
</dbReference>